<organism evidence="2 3">
    <name type="scientific">Sinanodonta woodiana</name>
    <name type="common">Chinese pond mussel</name>
    <name type="synonym">Anodonta woodiana</name>
    <dbReference type="NCBI Taxonomy" id="1069815"/>
    <lineage>
        <taxon>Eukaryota</taxon>
        <taxon>Metazoa</taxon>
        <taxon>Spiralia</taxon>
        <taxon>Lophotrochozoa</taxon>
        <taxon>Mollusca</taxon>
        <taxon>Bivalvia</taxon>
        <taxon>Autobranchia</taxon>
        <taxon>Heteroconchia</taxon>
        <taxon>Palaeoheterodonta</taxon>
        <taxon>Unionida</taxon>
        <taxon>Unionoidea</taxon>
        <taxon>Unionidae</taxon>
        <taxon>Unioninae</taxon>
        <taxon>Sinanodonta</taxon>
    </lineage>
</organism>
<dbReference type="InterPro" id="IPR024810">
    <property type="entry name" value="MAB21L/cGLR"/>
</dbReference>
<dbReference type="Gene3D" id="1.10.1410.40">
    <property type="match status" value="1"/>
</dbReference>
<dbReference type="InterPro" id="IPR046906">
    <property type="entry name" value="Mab-21_HhH/H2TH-like"/>
</dbReference>
<comment type="caution">
    <text evidence="2">The sequence shown here is derived from an EMBL/GenBank/DDBJ whole genome shotgun (WGS) entry which is preliminary data.</text>
</comment>
<dbReference type="EMBL" id="JBJQND010000012">
    <property type="protein sequence ID" value="KAL3859394.1"/>
    <property type="molecule type" value="Genomic_DNA"/>
</dbReference>
<dbReference type="SMART" id="SM01265">
    <property type="entry name" value="Mab-21"/>
    <property type="match status" value="1"/>
</dbReference>
<reference evidence="2 3" key="1">
    <citation type="submission" date="2024-11" db="EMBL/GenBank/DDBJ databases">
        <title>Chromosome-level genome assembly of the freshwater bivalve Anodonta woodiana.</title>
        <authorList>
            <person name="Chen X."/>
        </authorList>
    </citation>
    <scope>NUCLEOTIDE SEQUENCE [LARGE SCALE GENOMIC DNA]</scope>
    <source>
        <strain evidence="2">MN2024</strain>
        <tissue evidence="2">Gills</tissue>
    </source>
</reference>
<accession>A0ABD3VCS8</accession>
<evidence type="ECO:0000259" key="1">
    <source>
        <dbReference type="Pfam" id="PF20266"/>
    </source>
</evidence>
<gene>
    <name evidence="2" type="ORF">ACJMK2_009617</name>
</gene>
<evidence type="ECO:0000313" key="2">
    <source>
        <dbReference type="EMBL" id="KAL3859394.1"/>
    </source>
</evidence>
<dbReference type="PANTHER" id="PTHR10656:SF69">
    <property type="entry name" value="MAB-21-LIKE HHH_H2TH-LIKE DOMAIN-CONTAINING PROTEIN"/>
    <property type="match status" value="1"/>
</dbReference>
<name>A0ABD3VCS8_SINWO</name>
<protein>
    <recommendedName>
        <fullName evidence="1">Mab-21-like HhH/H2TH-like domain-containing protein</fullName>
    </recommendedName>
</protein>
<keyword evidence="3" id="KW-1185">Reference proteome</keyword>
<evidence type="ECO:0000313" key="3">
    <source>
        <dbReference type="Proteomes" id="UP001634394"/>
    </source>
</evidence>
<dbReference type="PANTHER" id="PTHR10656">
    <property type="entry name" value="CELL FATE DETERMINING PROTEIN MAB21-RELATED"/>
    <property type="match status" value="1"/>
</dbReference>
<dbReference type="AlphaFoldDB" id="A0ABD3VCS8"/>
<dbReference type="Proteomes" id="UP001634394">
    <property type="component" value="Unassembled WGS sequence"/>
</dbReference>
<proteinExistence type="predicted"/>
<feature type="domain" description="Mab-21-like HhH/H2TH-like" evidence="1">
    <location>
        <begin position="255"/>
        <end position="345"/>
    </location>
</feature>
<dbReference type="Pfam" id="PF20266">
    <property type="entry name" value="Mab-21_C"/>
    <property type="match status" value="1"/>
</dbReference>
<sequence>MEVPDYYDVVSVRLMKVLDTIGLTEKGRWKRIEMWTQLEELFTVAGLQNKERVHFFGSQAEATTTLGLRSDVDIVRHFIFIRAVDDLQSWEPDCLAFLIIMDGITPPGYVKLQKLYSDRPFPVYNIQTDHLMLDRNGRSCLSNNTRHMHMFTFDEYHGPAITLTNKHNASDEIQSVDIVTAFKSLSWPYTALEWITRHREHNWPSQETISVIQQSGVFFVPIGHKLSHERHIELRISFSYGEKILVWQFNSTQFKCYVLLKMINKYFFKKRFGENVLTSYHWKTCMFYIIETTPSVLWQPQNLLHCIELCLMKMCTWIEELNCPNYFIPAENMFLDKVNGYVQRNLSNMLHNLIVQKGMYLTTIPYDGIGQKLNMACQSPITQINDEINYLPKAVCTVVRWTSKKIKEAWFTLLRDGAQMISPLFERLSIHAVRQEMCSVLQRLYCSNIGSHLASQCLKQQTIDQEGLDMAYEFLLLGSDSDVASGKLKLATFFLLQNNGILAENILQNIEENYTFQVSKVAVEEVMDSTIHRIVNENISTTDVVRYYSAFPVPYLPSEIHCTPKALIPEMFRSTGSHHVSLNPDKDFWQSWAVVDSKLYLYFLQHQCYHQQNKITHKMVALSNMIWVILHEQLKYKDTTFNLLAFCLKEDGFMVQSYRILSKSMKMKNHHNAAKWQIARLLNAAFKWLGGRH</sequence>